<dbReference type="Gene3D" id="1.10.1660.10">
    <property type="match status" value="1"/>
</dbReference>
<keyword evidence="1" id="KW-0238">DNA-binding</keyword>
<evidence type="ECO:0000313" key="4">
    <source>
        <dbReference type="EMBL" id="REI40488.1"/>
    </source>
</evidence>
<dbReference type="Gene3D" id="3.40.50.150">
    <property type="entry name" value="Vaccinia Virus protein VP39"/>
    <property type="match status" value="1"/>
</dbReference>
<evidence type="ECO:0000256" key="2">
    <source>
        <dbReference type="SAM" id="Coils"/>
    </source>
</evidence>
<keyword evidence="2" id="KW-0175">Coiled coil</keyword>
<dbReference type="InterPro" id="IPR047057">
    <property type="entry name" value="MerR_fam"/>
</dbReference>
<accession>A0ABX9KFD5</accession>
<dbReference type="InterPro" id="IPR025714">
    <property type="entry name" value="Methyltranfer_dom"/>
</dbReference>
<keyword evidence="5" id="KW-1185">Reference proteome</keyword>
<organism evidence="4 5">
    <name type="scientific">Psychrilyobacter piezotolerans</name>
    <dbReference type="NCBI Taxonomy" id="2293438"/>
    <lineage>
        <taxon>Bacteria</taxon>
        <taxon>Fusobacteriati</taxon>
        <taxon>Fusobacteriota</taxon>
        <taxon>Fusobacteriia</taxon>
        <taxon>Fusobacteriales</taxon>
        <taxon>Fusobacteriaceae</taxon>
        <taxon>Psychrilyobacter</taxon>
    </lineage>
</organism>
<proteinExistence type="predicted"/>
<feature type="domain" description="HTH merR-type" evidence="3">
    <location>
        <begin position="1"/>
        <end position="68"/>
    </location>
</feature>
<dbReference type="Proteomes" id="UP000263486">
    <property type="component" value="Unassembled WGS sequence"/>
</dbReference>
<comment type="caution">
    <text evidence="4">The sequence shown here is derived from an EMBL/GenBank/DDBJ whole genome shotgun (WGS) entry which is preliminary data.</text>
</comment>
<feature type="coiled-coil region" evidence="2">
    <location>
        <begin position="90"/>
        <end position="117"/>
    </location>
</feature>
<dbReference type="InterPro" id="IPR029063">
    <property type="entry name" value="SAM-dependent_MTases_sf"/>
</dbReference>
<dbReference type="PANTHER" id="PTHR30204:SF96">
    <property type="entry name" value="CHROMOSOME-ANCHORING PROTEIN RACA"/>
    <property type="match status" value="1"/>
</dbReference>
<dbReference type="Pfam" id="PF13847">
    <property type="entry name" value="Methyltransf_31"/>
    <property type="match status" value="1"/>
</dbReference>
<dbReference type="SUPFAM" id="SSF46955">
    <property type="entry name" value="Putative DNA-binding domain"/>
    <property type="match status" value="1"/>
</dbReference>
<dbReference type="PANTHER" id="PTHR30204">
    <property type="entry name" value="REDOX-CYCLING DRUG-SENSING TRANSCRIPTIONAL ACTIVATOR SOXR"/>
    <property type="match status" value="1"/>
</dbReference>
<gene>
    <name evidence="4" type="ORF">DYH56_10740</name>
</gene>
<dbReference type="SMART" id="SM00422">
    <property type="entry name" value="HTH_MERR"/>
    <property type="match status" value="1"/>
</dbReference>
<evidence type="ECO:0000256" key="1">
    <source>
        <dbReference type="ARBA" id="ARBA00023125"/>
    </source>
</evidence>
<dbReference type="SUPFAM" id="SSF53335">
    <property type="entry name" value="S-adenosyl-L-methionine-dependent methyltransferases"/>
    <property type="match status" value="1"/>
</dbReference>
<dbReference type="InterPro" id="IPR000551">
    <property type="entry name" value="MerR-type_HTH_dom"/>
</dbReference>
<reference evidence="4 5" key="1">
    <citation type="submission" date="2018-08" db="EMBL/GenBank/DDBJ databases">
        <title>Draft genome sequence of Psychrilyobacter sp. strain SD5 isolated from Black Sea water.</title>
        <authorList>
            <person name="Yadav S."/>
            <person name="Villanueva L."/>
            <person name="Damste J.S.S."/>
        </authorList>
    </citation>
    <scope>NUCLEOTIDE SEQUENCE [LARGE SCALE GENOMIC DNA]</scope>
    <source>
        <strain evidence="4 5">SD5</strain>
    </source>
</reference>
<dbReference type="RefSeq" id="WP_114642873.1">
    <property type="nucleotide sequence ID" value="NZ_JAACIO010000020.1"/>
</dbReference>
<evidence type="ECO:0000313" key="5">
    <source>
        <dbReference type="Proteomes" id="UP000263486"/>
    </source>
</evidence>
<dbReference type="Pfam" id="PF13411">
    <property type="entry name" value="MerR_1"/>
    <property type="match status" value="1"/>
</dbReference>
<name>A0ABX9KFD5_9FUSO</name>
<dbReference type="EMBL" id="QUAJ01000019">
    <property type="protein sequence ID" value="REI40488.1"/>
    <property type="molecule type" value="Genomic_DNA"/>
</dbReference>
<sequence>MKIGNFTENNNLTKDTIRYYISLGILNPKKINNQYDFTENDQKTLNQILRLKSLKFTLSEIKSIILTKRLGNLDSKTSSYLYKKYYLEKSKEIKEEIESLRQMDKELNKEIGNLLSQEDNSKIKIGIPLNSLHLLRCPFCQSDLGIYKGSIEDNQILEGVLRCHCQKEYLIKDGILIVSDTPFESRYDYPEDFLLSYINNTRDELLENVYKNSAWFSNIIPNNFLKNKTLLEIGSGIGFFLNNIYDNLSEDTTYISVDLNLDSQIFLKKRLERKGIKKKIIFICSDVEEIPIKMNSVDILVDYLTSSNFSFRNRGFLIENLEKYLKKNSALLSGYIIFEKFKKNSRIKPDFRKYLILKNIETKLFEMNYKVLSQKQLPSFFIDGELGKYEDFTVPGEIISTYLYFGKR</sequence>
<protein>
    <submittedName>
        <fullName evidence="4">MerR family transcriptional regulator</fullName>
    </submittedName>
</protein>
<evidence type="ECO:0000259" key="3">
    <source>
        <dbReference type="SMART" id="SM00422"/>
    </source>
</evidence>
<dbReference type="InterPro" id="IPR009061">
    <property type="entry name" value="DNA-bd_dom_put_sf"/>
</dbReference>